<dbReference type="PANTHER" id="PTHR14389">
    <property type="entry name" value="SI:CH1073-475A24.1"/>
    <property type="match status" value="1"/>
</dbReference>
<evidence type="ECO:0000256" key="2">
    <source>
        <dbReference type="SAM" id="Coils"/>
    </source>
</evidence>
<reference evidence="7" key="1">
    <citation type="submission" date="2025-08" db="UniProtKB">
        <authorList>
            <consortium name="RefSeq"/>
        </authorList>
    </citation>
    <scope>IDENTIFICATION</scope>
    <source>
        <tissue evidence="7">Gonad</tissue>
    </source>
</reference>
<dbReference type="Gene3D" id="3.40.50.300">
    <property type="entry name" value="P-loop containing nucleotide triphosphate hydrolases"/>
    <property type="match status" value="1"/>
</dbReference>
<dbReference type="GO" id="GO:0042981">
    <property type="term" value="P:regulation of apoptotic process"/>
    <property type="evidence" value="ECO:0007669"/>
    <property type="project" value="InterPro"/>
</dbReference>
<evidence type="ECO:0000313" key="7">
    <source>
        <dbReference type="RefSeq" id="XP_019633449.1"/>
    </source>
</evidence>
<feature type="domain" description="DED" evidence="5">
    <location>
        <begin position="7"/>
        <end position="87"/>
    </location>
</feature>
<dbReference type="RefSeq" id="XP_019633449.1">
    <property type="nucleotide sequence ID" value="XM_019777890.1"/>
</dbReference>
<dbReference type="InterPro" id="IPR000488">
    <property type="entry name" value="Death_dom"/>
</dbReference>
<dbReference type="AlphaFoldDB" id="A0A6P4ZHE9"/>
<dbReference type="SMART" id="SM00005">
    <property type="entry name" value="DEATH"/>
    <property type="match status" value="2"/>
</dbReference>
<evidence type="ECO:0000259" key="5">
    <source>
        <dbReference type="PROSITE" id="PS50168"/>
    </source>
</evidence>
<sequence>MSSQISARFLLYHKISQYLVVSDVRSLRAMLATDNKLERARLGKAAGAHEIFIKLEEAGEIGRGNLGLLIKLLTTLGHRRLAEEARKVEEEEKKDLQSENKRKKDDVVDSLRRLKVRREADKTSSRVTEQQLYKLAGNLGREWEMLAIYLGMTTADVFKYKADNPRNPRSQIFSMLMDWRARKGSGATVGALVRNLEEAGVDFDTFEFLTQKNDTESDDSDTEKSDVEDLGRPIDPPIRPASEPIEVELGGAEMKALYDQACEQGTHLVFNTLLMLVGKHGNGKSSLHDSLLQLEFNEHKPSTDGIMITPCLMTGKEKWTITKEIGDKNADFLHALRTEMIKKRKEMEEIDQVVPEEETEQPGLGPHPLQTDPSTKGHMEEAASSQRRPVEDSRSFKLATSTGISRDLSHIVGSKERPAISIWDFAGHGIYYSNHHVLYTHYAIYILTLNLKNPLSADLKPQSAEEEDQSGICAEALQLKTEGDLVDYHLESIRVHTRPKKRDLKDGDQAEDDKRDREPTVIVVGTHKDQVMTKTITTFHADIKAHLKGKAINKHVYDRCFAIDNTKRDPEDPELSELRDAILNIAQEQNHVGRRIPISWLELKSELIEMTKQGRSYCSLQDVIDATDHSRVPEGFTPEENAVIILRFFHLCGDILYFDTPELRNFVVLDPQWFVDVQKTIITIPEYRRDGKPTQWERLEDEGVLEGTLVDAVWGNKKKQEDLKCDLIAYKDELLKMMEQFDLVLQCSPESEDGTSTATSADTTYFVPSLLTAATEEAKLFPKGTNRSKPIFVDFNDKFFPIGLYHRLVIACMRRYKRKPPLAYANCARFVTNNRRQTFVITKERHYLKVELSSSVKEESACFSHGPAVRECLDEDLKRIIGDWIPGIGYKWYFGCFCAEHKEMEREENRFIPITTEDVEEWFQEGEAVCDQFEPATTTIKDIGLAHWYQDEYAEQRNIVLPQASSDDAVAQEMAKMQLSNRQHMAVPPEVDSEPVTEKQLNMLAGKLGKDWENLAIHLDLTTADVDRYKADNPYNTRSQIFSMLMGWRARKGSGATVGALVRNLEEFGVALDTFEFLTQKS</sequence>
<organism evidence="6 7">
    <name type="scientific">Branchiostoma belcheri</name>
    <name type="common">Amphioxus</name>
    <dbReference type="NCBI Taxonomy" id="7741"/>
    <lineage>
        <taxon>Eukaryota</taxon>
        <taxon>Metazoa</taxon>
        <taxon>Chordata</taxon>
        <taxon>Cephalochordata</taxon>
        <taxon>Leptocardii</taxon>
        <taxon>Amphioxiformes</taxon>
        <taxon>Branchiostomatidae</taxon>
        <taxon>Branchiostoma</taxon>
    </lineage>
</organism>
<dbReference type="SUPFAM" id="SSF52540">
    <property type="entry name" value="P-loop containing nucleoside triphosphate hydrolases"/>
    <property type="match status" value="1"/>
</dbReference>
<evidence type="ECO:0000256" key="1">
    <source>
        <dbReference type="ARBA" id="ARBA00022737"/>
    </source>
</evidence>
<dbReference type="PROSITE" id="PS50168">
    <property type="entry name" value="DED"/>
    <property type="match status" value="1"/>
</dbReference>
<proteinExistence type="predicted"/>
<dbReference type="KEGG" id="bbel:109476875"/>
<dbReference type="Gene3D" id="1.10.10.10">
    <property type="entry name" value="Winged helix-like DNA-binding domain superfamily/Winged helix DNA-binding domain"/>
    <property type="match status" value="1"/>
</dbReference>
<keyword evidence="1" id="KW-0677">Repeat</keyword>
<dbReference type="Pfam" id="PF00531">
    <property type="entry name" value="Death"/>
    <property type="match status" value="2"/>
</dbReference>
<feature type="coiled-coil region" evidence="2">
    <location>
        <begin position="79"/>
        <end position="106"/>
    </location>
</feature>
<accession>A0A6P4ZHE9</accession>
<keyword evidence="6" id="KW-1185">Reference proteome</keyword>
<dbReference type="Pfam" id="PF16095">
    <property type="entry name" value="COR-A"/>
    <property type="match status" value="1"/>
</dbReference>
<feature type="compositionally biased region" description="Basic and acidic residues" evidence="3">
    <location>
        <begin position="222"/>
        <end position="232"/>
    </location>
</feature>
<feature type="domain" description="Death" evidence="4">
    <location>
        <begin position="128"/>
        <end position="200"/>
    </location>
</feature>
<dbReference type="InterPro" id="IPR027417">
    <property type="entry name" value="P-loop_NTPase"/>
</dbReference>
<feature type="region of interest" description="Disordered" evidence="3">
    <location>
        <begin position="352"/>
        <end position="396"/>
    </location>
</feature>
<dbReference type="Gene3D" id="1.10.533.10">
    <property type="entry name" value="Death Domain, Fas"/>
    <property type="match status" value="3"/>
</dbReference>
<dbReference type="SUPFAM" id="SSF47986">
    <property type="entry name" value="DEATH domain"/>
    <property type="match status" value="3"/>
</dbReference>
<feature type="domain" description="Death" evidence="4">
    <location>
        <begin position="997"/>
        <end position="1069"/>
    </location>
</feature>
<dbReference type="GO" id="GO:0007165">
    <property type="term" value="P:signal transduction"/>
    <property type="evidence" value="ECO:0007669"/>
    <property type="project" value="InterPro"/>
</dbReference>
<gene>
    <name evidence="7" type="primary">LOC109476875</name>
</gene>
<name>A0A6P4ZHE9_BRABE</name>
<dbReference type="Proteomes" id="UP000515135">
    <property type="component" value="Unplaced"/>
</dbReference>
<dbReference type="InterPro" id="IPR011029">
    <property type="entry name" value="DEATH-like_dom_sf"/>
</dbReference>
<dbReference type="PANTHER" id="PTHR14389:SF3">
    <property type="entry name" value="PROTEIN FAM111A-LIKE"/>
    <property type="match status" value="1"/>
</dbReference>
<evidence type="ECO:0000259" key="4">
    <source>
        <dbReference type="PROSITE" id="PS50017"/>
    </source>
</evidence>
<dbReference type="GeneID" id="109476875"/>
<feature type="region of interest" description="Disordered" evidence="3">
    <location>
        <begin position="498"/>
        <end position="518"/>
    </location>
</feature>
<dbReference type="InterPro" id="IPR032171">
    <property type="entry name" value="COR-A"/>
</dbReference>
<dbReference type="CDD" id="cd00045">
    <property type="entry name" value="DED"/>
    <property type="match status" value="1"/>
</dbReference>
<dbReference type="InterPro" id="IPR001875">
    <property type="entry name" value="DED_dom"/>
</dbReference>
<dbReference type="PROSITE" id="PS50017">
    <property type="entry name" value="DEATH_DOMAIN"/>
    <property type="match status" value="2"/>
</dbReference>
<feature type="compositionally biased region" description="Basic and acidic residues" evidence="3">
    <location>
        <begin position="503"/>
        <end position="518"/>
    </location>
</feature>
<keyword evidence="2" id="KW-0175">Coiled coil</keyword>
<feature type="region of interest" description="Disordered" evidence="3">
    <location>
        <begin position="212"/>
        <end position="241"/>
    </location>
</feature>
<dbReference type="OrthoDB" id="5962960at2759"/>
<evidence type="ECO:0000313" key="6">
    <source>
        <dbReference type="Proteomes" id="UP000515135"/>
    </source>
</evidence>
<evidence type="ECO:0000256" key="3">
    <source>
        <dbReference type="SAM" id="MobiDB-lite"/>
    </source>
</evidence>
<protein>
    <submittedName>
        <fullName evidence="7">Uncharacterized protein LOC109476875</fullName>
    </submittedName>
</protein>
<dbReference type="InterPro" id="IPR036388">
    <property type="entry name" value="WH-like_DNA-bd_sf"/>
</dbReference>